<sequence>MTSISALSSHHHRSSPLQLLQDELQTEVGSGAIDASDQSALSAALSSIGSALQSTGASDQSGGGTSSPYAFESKINGLIQQQVSAGKLTDEQATELQGIFKAALSHGPHGAGGPPPDGPPPSGEPPSVDGTDDSSSGNSTAELLQQFLQQLKSSLADSTYSATKAGDTTNANDPSLSGVLINDRI</sequence>
<evidence type="ECO:0000256" key="1">
    <source>
        <dbReference type="SAM" id="MobiDB-lite"/>
    </source>
</evidence>
<organism evidence="2 3">
    <name type="scientific">Bradyrhizobium japonicum</name>
    <dbReference type="NCBI Taxonomy" id="375"/>
    <lineage>
        <taxon>Bacteria</taxon>
        <taxon>Pseudomonadati</taxon>
        <taxon>Pseudomonadota</taxon>
        <taxon>Alphaproteobacteria</taxon>
        <taxon>Hyphomicrobiales</taxon>
        <taxon>Nitrobacteraceae</taxon>
        <taxon>Bradyrhizobium</taxon>
    </lineage>
</organism>
<feature type="compositionally biased region" description="Low complexity" evidence="1">
    <location>
        <begin position="38"/>
        <end position="54"/>
    </location>
</feature>
<feature type="compositionally biased region" description="Low complexity" evidence="1">
    <location>
        <begin position="125"/>
        <end position="142"/>
    </location>
</feature>
<name>A0A0A3Z6S1_BRAJP</name>
<reference evidence="2 3" key="1">
    <citation type="submission" date="2014-09" db="EMBL/GenBank/DDBJ databases">
        <title>Draft genome of Bradyrhizobium japonicum Is-34.</title>
        <authorList>
            <person name="Tsurumaru H."/>
            <person name="Yamakawa T."/>
            <person name="Hashimoto S."/>
            <person name="Okizaki K."/>
            <person name="Kanesaki Y."/>
            <person name="Yoshikawa H."/>
            <person name="Yajima S."/>
        </authorList>
    </citation>
    <scope>NUCLEOTIDE SEQUENCE [LARGE SCALE GENOMIC DNA]</scope>
    <source>
        <strain evidence="2 3">Is-34</strain>
    </source>
</reference>
<dbReference type="AlphaFoldDB" id="A0A0A3Z6S1"/>
<protein>
    <submittedName>
        <fullName evidence="2">Uncharacterized protein</fullName>
    </submittedName>
</protein>
<gene>
    <name evidence="2" type="ORF">MA20_02125</name>
</gene>
<comment type="caution">
    <text evidence="2">The sequence shown here is derived from an EMBL/GenBank/DDBJ whole genome shotgun (WGS) entry which is preliminary data.</text>
</comment>
<feature type="region of interest" description="Disordered" evidence="1">
    <location>
        <begin position="157"/>
        <end position="185"/>
    </location>
</feature>
<feature type="compositionally biased region" description="Polar residues" evidence="1">
    <location>
        <begin position="157"/>
        <end position="175"/>
    </location>
</feature>
<dbReference type="Proteomes" id="UP000030377">
    <property type="component" value="Unassembled WGS sequence"/>
</dbReference>
<dbReference type="EMBL" id="JRPN01000001">
    <property type="protein sequence ID" value="KGT81563.1"/>
    <property type="molecule type" value="Genomic_DNA"/>
</dbReference>
<feature type="region of interest" description="Disordered" evidence="1">
    <location>
        <begin position="38"/>
        <end position="69"/>
    </location>
</feature>
<feature type="region of interest" description="Disordered" evidence="1">
    <location>
        <begin position="98"/>
        <end position="142"/>
    </location>
</feature>
<accession>A0A0A3Z6S1</accession>
<evidence type="ECO:0000313" key="2">
    <source>
        <dbReference type="EMBL" id="KGT81563.1"/>
    </source>
</evidence>
<evidence type="ECO:0000313" key="3">
    <source>
        <dbReference type="Proteomes" id="UP000030377"/>
    </source>
</evidence>
<proteinExistence type="predicted"/>
<feature type="compositionally biased region" description="Pro residues" evidence="1">
    <location>
        <begin position="113"/>
        <end position="124"/>
    </location>
</feature>